<protein>
    <submittedName>
        <fullName evidence="1">Uncharacterized protein</fullName>
    </submittedName>
</protein>
<name>A0AAP0B1K1_9ASPA</name>
<dbReference type="AlphaFoldDB" id="A0AAP0B1K1"/>
<evidence type="ECO:0000313" key="2">
    <source>
        <dbReference type="Proteomes" id="UP001418222"/>
    </source>
</evidence>
<comment type="caution">
    <text evidence="1">The sequence shown here is derived from an EMBL/GenBank/DDBJ whole genome shotgun (WGS) entry which is preliminary data.</text>
</comment>
<organism evidence="1 2">
    <name type="scientific">Platanthera zijinensis</name>
    <dbReference type="NCBI Taxonomy" id="2320716"/>
    <lineage>
        <taxon>Eukaryota</taxon>
        <taxon>Viridiplantae</taxon>
        <taxon>Streptophyta</taxon>
        <taxon>Embryophyta</taxon>
        <taxon>Tracheophyta</taxon>
        <taxon>Spermatophyta</taxon>
        <taxon>Magnoliopsida</taxon>
        <taxon>Liliopsida</taxon>
        <taxon>Asparagales</taxon>
        <taxon>Orchidaceae</taxon>
        <taxon>Orchidoideae</taxon>
        <taxon>Orchideae</taxon>
        <taxon>Orchidinae</taxon>
        <taxon>Platanthera</taxon>
    </lineage>
</organism>
<gene>
    <name evidence="1" type="ORF">KSP39_PZI019132</name>
</gene>
<dbReference type="EMBL" id="JBBWWQ010000017">
    <property type="protein sequence ID" value="KAK8923690.1"/>
    <property type="molecule type" value="Genomic_DNA"/>
</dbReference>
<accession>A0AAP0B1K1</accession>
<reference evidence="1 2" key="1">
    <citation type="journal article" date="2022" name="Nat. Plants">
        <title>Genomes of leafy and leafless Platanthera orchids illuminate the evolution of mycoheterotrophy.</title>
        <authorList>
            <person name="Li M.H."/>
            <person name="Liu K.W."/>
            <person name="Li Z."/>
            <person name="Lu H.C."/>
            <person name="Ye Q.L."/>
            <person name="Zhang D."/>
            <person name="Wang J.Y."/>
            <person name="Li Y.F."/>
            <person name="Zhong Z.M."/>
            <person name="Liu X."/>
            <person name="Yu X."/>
            <person name="Liu D.K."/>
            <person name="Tu X.D."/>
            <person name="Liu B."/>
            <person name="Hao Y."/>
            <person name="Liao X.Y."/>
            <person name="Jiang Y.T."/>
            <person name="Sun W.H."/>
            <person name="Chen J."/>
            <person name="Chen Y.Q."/>
            <person name="Ai Y."/>
            <person name="Zhai J.W."/>
            <person name="Wu S.S."/>
            <person name="Zhou Z."/>
            <person name="Hsiao Y.Y."/>
            <person name="Wu W.L."/>
            <person name="Chen Y.Y."/>
            <person name="Lin Y.F."/>
            <person name="Hsu J.L."/>
            <person name="Li C.Y."/>
            <person name="Wang Z.W."/>
            <person name="Zhao X."/>
            <person name="Zhong W.Y."/>
            <person name="Ma X.K."/>
            <person name="Ma L."/>
            <person name="Huang J."/>
            <person name="Chen G.Z."/>
            <person name="Huang M.Z."/>
            <person name="Huang L."/>
            <person name="Peng D.H."/>
            <person name="Luo Y.B."/>
            <person name="Zou S.Q."/>
            <person name="Chen S.P."/>
            <person name="Lan S."/>
            <person name="Tsai W.C."/>
            <person name="Van de Peer Y."/>
            <person name="Liu Z.J."/>
        </authorList>
    </citation>
    <scope>NUCLEOTIDE SEQUENCE [LARGE SCALE GENOMIC DNA]</scope>
    <source>
        <strain evidence="1">Lor287</strain>
    </source>
</reference>
<sequence length="142" mass="15833">MILDSTAVFLKLVEDCFFSDLPVEDLKVIYFNESCVLCAFGRSSSLVYGCALNLLQQLELIGLLEKKRFSFDFVFSKLELLGADLNNGNKTALIWGASPQMRSDRRKDRVETNPEQLAAATAQAEISMLIFLLIKGLLSFGL</sequence>
<evidence type="ECO:0000313" key="1">
    <source>
        <dbReference type="EMBL" id="KAK8923690.1"/>
    </source>
</evidence>
<proteinExistence type="predicted"/>
<dbReference type="Proteomes" id="UP001418222">
    <property type="component" value="Unassembled WGS sequence"/>
</dbReference>
<keyword evidence="2" id="KW-1185">Reference proteome</keyword>